<feature type="transmembrane region" description="Helical" evidence="9">
    <location>
        <begin position="295"/>
        <end position="324"/>
    </location>
</feature>
<keyword evidence="5 9" id="KW-1003">Cell membrane</keyword>
<evidence type="ECO:0000256" key="7">
    <source>
        <dbReference type="ARBA" id="ARBA00022989"/>
    </source>
</evidence>
<dbReference type="SUPFAM" id="SSF161098">
    <property type="entry name" value="MetI-like"/>
    <property type="match status" value="1"/>
</dbReference>
<evidence type="ECO:0000256" key="5">
    <source>
        <dbReference type="ARBA" id="ARBA00022475"/>
    </source>
</evidence>
<keyword evidence="7 9" id="KW-1133">Transmembrane helix</keyword>
<organism evidence="12 13">
    <name type="scientific">Vibrio cholerae</name>
    <dbReference type="NCBI Taxonomy" id="666"/>
    <lineage>
        <taxon>Bacteria</taxon>
        <taxon>Pseudomonadati</taxon>
        <taxon>Pseudomonadota</taxon>
        <taxon>Gammaproteobacteria</taxon>
        <taxon>Vibrionales</taxon>
        <taxon>Vibrionaceae</taxon>
        <taxon>Vibrio</taxon>
    </lineage>
</organism>
<dbReference type="Pfam" id="PF00528">
    <property type="entry name" value="BPD_transp_1"/>
    <property type="match status" value="1"/>
</dbReference>
<evidence type="ECO:0000256" key="6">
    <source>
        <dbReference type="ARBA" id="ARBA00022692"/>
    </source>
</evidence>
<keyword evidence="10" id="KW-0175">Coiled coil</keyword>
<dbReference type="PROSITE" id="PS50928">
    <property type="entry name" value="ABC_TM1"/>
    <property type="match status" value="1"/>
</dbReference>
<dbReference type="PANTHER" id="PTHR43470">
    <property type="entry name" value="PHOSPHATE TRANSPORT SYSTEM PERMEASE PROTEIN PSTA-RELATED"/>
    <property type="match status" value="1"/>
</dbReference>
<dbReference type="GO" id="GO:0005886">
    <property type="term" value="C:plasma membrane"/>
    <property type="evidence" value="ECO:0007669"/>
    <property type="project" value="UniProtKB-SubCell"/>
</dbReference>
<comment type="similarity">
    <text evidence="2 9">Belongs to the binding-protein-dependent transport system permease family. CysTW subfamily.</text>
</comment>
<dbReference type="PANTHER" id="PTHR43470:SF6">
    <property type="entry name" value="PHOSPHATE TRANSPORT SYSTEM PERMEASE PROTEIN PSTA"/>
    <property type="match status" value="1"/>
</dbReference>
<keyword evidence="8 9" id="KW-0472">Membrane</keyword>
<evidence type="ECO:0000259" key="11">
    <source>
        <dbReference type="PROSITE" id="PS50928"/>
    </source>
</evidence>
<keyword evidence="6 9" id="KW-0812">Transmembrane</keyword>
<evidence type="ECO:0000313" key="13">
    <source>
        <dbReference type="Proteomes" id="UP000323583"/>
    </source>
</evidence>
<dbReference type="GO" id="GO:0005315">
    <property type="term" value="F:phosphate transmembrane transporter activity"/>
    <property type="evidence" value="ECO:0007669"/>
    <property type="project" value="InterPro"/>
</dbReference>
<evidence type="ECO:0000256" key="10">
    <source>
        <dbReference type="SAM" id="Coils"/>
    </source>
</evidence>
<dbReference type="CDD" id="cd06261">
    <property type="entry name" value="TM_PBP2"/>
    <property type="match status" value="1"/>
</dbReference>
<dbReference type="AlphaFoldDB" id="A0A5C9SQF4"/>
<reference evidence="12 13" key="1">
    <citation type="submission" date="2019-06" db="EMBL/GenBank/DDBJ databases">
        <title>Vibrio cholerae phylogeny based on whole-genome sequencing reveals genetic diversity and population strucutre.</title>
        <authorList>
            <person name="Zhiqiu Y."/>
            <person name="Bin L."/>
            <person name="Lingyan J."/>
        </authorList>
    </citation>
    <scope>NUCLEOTIDE SEQUENCE [LARGE SCALE GENOMIC DNA]</scope>
    <source>
        <strain evidence="12 13">N2768</strain>
    </source>
</reference>
<dbReference type="Gene3D" id="1.10.3720.10">
    <property type="entry name" value="MetI-like"/>
    <property type="match status" value="1"/>
</dbReference>
<dbReference type="EMBL" id="VSGZ01000044">
    <property type="protein sequence ID" value="TXY89445.1"/>
    <property type="molecule type" value="Genomic_DNA"/>
</dbReference>
<gene>
    <name evidence="12" type="primary">pstA</name>
    <name evidence="12" type="ORF">FXE67_15955</name>
</gene>
<feature type="transmembrane region" description="Helical" evidence="9">
    <location>
        <begin position="12"/>
        <end position="35"/>
    </location>
</feature>
<feature type="coiled-coil region" evidence="10">
    <location>
        <begin position="156"/>
        <end position="233"/>
    </location>
</feature>
<dbReference type="GO" id="GO:0035435">
    <property type="term" value="P:phosphate ion transmembrane transport"/>
    <property type="evidence" value="ECO:0007669"/>
    <property type="project" value="InterPro"/>
</dbReference>
<feature type="transmembrane region" description="Helical" evidence="9">
    <location>
        <begin position="431"/>
        <end position="453"/>
    </location>
</feature>
<dbReference type="InterPro" id="IPR035906">
    <property type="entry name" value="MetI-like_sf"/>
</dbReference>
<keyword evidence="4" id="KW-0813">Transport</keyword>
<dbReference type="Proteomes" id="UP000323583">
    <property type="component" value="Unassembled WGS sequence"/>
</dbReference>
<protein>
    <recommendedName>
        <fullName evidence="3 9">Phosphate transport system permease protein PstA</fullName>
    </recommendedName>
</protein>
<evidence type="ECO:0000256" key="4">
    <source>
        <dbReference type="ARBA" id="ARBA00022448"/>
    </source>
</evidence>
<feature type="domain" description="ABC transmembrane type-1" evidence="11">
    <location>
        <begin position="299"/>
        <end position="531"/>
    </location>
</feature>
<comment type="caution">
    <text evidence="12">The sequence shown here is derived from an EMBL/GenBank/DDBJ whole genome shotgun (WGS) entry which is preliminary data.</text>
</comment>
<evidence type="ECO:0000256" key="2">
    <source>
        <dbReference type="ARBA" id="ARBA00007069"/>
    </source>
</evidence>
<comment type="subcellular location">
    <subcellularLocation>
        <location evidence="9">Cell inner membrane</location>
        <topology evidence="9">Multi-pass membrane protein</topology>
    </subcellularLocation>
    <subcellularLocation>
        <location evidence="1">Cell membrane</location>
        <topology evidence="1">Multi-pass membrane protein</topology>
    </subcellularLocation>
</comment>
<dbReference type="InterPro" id="IPR005672">
    <property type="entry name" value="Phosphate_PstA"/>
</dbReference>
<dbReference type="InterPro" id="IPR000515">
    <property type="entry name" value="MetI-like"/>
</dbReference>
<evidence type="ECO:0000313" key="12">
    <source>
        <dbReference type="EMBL" id="TXY89445.1"/>
    </source>
</evidence>
<evidence type="ECO:0000256" key="9">
    <source>
        <dbReference type="RuleBase" id="RU363043"/>
    </source>
</evidence>
<proteinExistence type="inferred from homology"/>
<evidence type="ECO:0000256" key="1">
    <source>
        <dbReference type="ARBA" id="ARBA00004651"/>
    </source>
</evidence>
<evidence type="ECO:0000256" key="3">
    <source>
        <dbReference type="ARBA" id="ARBA00016864"/>
    </source>
</evidence>
<sequence length="548" mass="61032">MLNWFKSGAPWIWLTGGAVSVSLIAVLGLLLVIGWRGLTYFWPAPLLQWQTPDGKTVVGQLYARESVPVSHLKEMNLPLPEKVEAAGLATRLNIKVANRDLYGSDFIALLEFETEFKGAPQGWAVIERSRGGQLFGKPLRFDSMTGELEPPLERHLRQALLEAEAIRDQVDTMVEQQVRVISSQLEKLRLEKRRKQLNNQLSDEFLQHYVLSKSRLEKELAQVQTELDALRAPLEKQFLYLVDMQGETVSVPLSEILDFWYPNDMNFAQKLAEWGKQAWRFLSESPRESNSEGGVFPAIFGTVFLVIIMSIIVMPLGVIAAIYLHEYAQEVAFTRMIRVAVINLAGVPSIVYGVFGLGFFVYTIGASVDNLFYAERLPTPTFGTPGLLWSALTLAVLTLPVVIVATEEGLSRIPISVRHGSLALGATQFETIWRIVLPMASPAMITGLILAIARAAGEVAPLMLVGAVKLASSLPVDGEFPFIHLERKFMHLGFHIYDIGFQTNNIEAARPLVYATSFLLVTVIVALNLTAISIRNNLREKYRTLGQD</sequence>
<feature type="transmembrane region" description="Helical" evidence="9">
    <location>
        <begin position="336"/>
        <end position="366"/>
    </location>
</feature>
<feature type="transmembrane region" description="Helical" evidence="9">
    <location>
        <begin position="512"/>
        <end position="534"/>
    </location>
</feature>
<dbReference type="NCBIfam" id="TIGR00974">
    <property type="entry name" value="3a0107s02c"/>
    <property type="match status" value="1"/>
</dbReference>
<name>A0A5C9SQF4_VIBCL</name>
<dbReference type="RefSeq" id="WP_084997768.1">
    <property type="nucleotide sequence ID" value="NZ_JBLZQS010000011.1"/>
</dbReference>
<accession>A0A5C9SQF4</accession>
<evidence type="ECO:0000256" key="8">
    <source>
        <dbReference type="ARBA" id="ARBA00023136"/>
    </source>
</evidence>
<feature type="transmembrane region" description="Helical" evidence="9">
    <location>
        <begin position="386"/>
        <end position="410"/>
    </location>
</feature>